<reference evidence="2" key="2">
    <citation type="journal article" date="2018" name="Mol. Plant Microbe Interact.">
        <title>Genome sequence resources for the wheat stripe rust pathogen (Puccinia striiformis f. sp. tritici) and the barley stripe rust pathogen (Puccinia striiformis f. sp. hordei).</title>
        <authorList>
            <person name="Xia C."/>
            <person name="Wang M."/>
            <person name="Yin C."/>
            <person name="Cornejo O.E."/>
            <person name="Hulbert S.H."/>
            <person name="Chen X."/>
        </authorList>
    </citation>
    <scope>NUCLEOTIDE SEQUENCE [LARGE SCALE GENOMIC DNA]</scope>
    <source>
        <strain evidence="2">93-210</strain>
    </source>
</reference>
<sequence>MIRARALASPHSHSLHHLVNSCKVTSKLTRSPFHSLAILPPLKFDSDPFTGFFLLLDSSTVSSVLYDLIAQLLHSIPLHSILPILSKQRAAIPARPQKGHQLLISKQAAPRCICFSGVNNSANSLQAPRSTCQHEIQPTDFQFHFCPENFPIRSTKSNQSLPVTPSESRESMSSTPVPYNYEDLMLAPPPAVSQDLWVETTDGKARKALRAVSDDVLARGSLSIQIGLPRKILELTDLIDRSTNDESSIFHEKWDTRWLSQMRSPVSSPTANMSSFSLIGVSTNGMPVKDAVIVGDGSTTTTTTTRRFSISQHGLADISVPSSISVYRPPTHILQLWEFLESQIRHVIELFDAVQMFLILKTPVAEEGNNTGVEIQQQCARTLVDARRFVLGCENYLKLYHSQRAKLASKCIKYPQLEDYQRALVERDHEECRDCRYLLVRLRMQCVAVADVLHKNFDKVNDPKGLSRGGASVGMY</sequence>
<accession>A0ACC0DTS4</accession>
<dbReference type="EMBL" id="CM045879">
    <property type="protein sequence ID" value="KAI7938959.1"/>
    <property type="molecule type" value="Genomic_DNA"/>
</dbReference>
<protein>
    <submittedName>
        <fullName evidence="1">Uncharacterized protein</fullName>
    </submittedName>
</protein>
<evidence type="ECO:0000313" key="1">
    <source>
        <dbReference type="EMBL" id="KAI7938959.1"/>
    </source>
</evidence>
<keyword evidence="2" id="KW-1185">Reference proteome</keyword>
<comment type="caution">
    <text evidence="1">The sequence shown here is derived from an EMBL/GenBank/DDBJ whole genome shotgun (WGS) entry which is preliminary data.</text>
</comment>
<dbReference type="Proteomes" id="UP001060170">
    <property type="component" value="Chromosome 15"/>
</dbReference>
<organism evidence="1 2">
    <name type="scientific">Puccinia striiformis f. sp. tritici</name>
    <dbReference type="NCBI Taxonomy" id="168172"/>
    <lineage>
        <taxon>Eukaryota</taxon>
        <taxon>Fungi</taxon>
        <taxon>Dikarya</taxon>
        <taxon>Basidiomycota</taxon>
        <taxon>Pucciniomycotina</taxon>
        <taxon>Pucciniomycetes</taxon>
        <taxon>Pucciniales</taxon>
        <taxon>Pucciniaceae</taxon>
        <taxon>Puccinia</taxon>
    </lineage>
</organism>
<proteinExistence type="predicted"/>
<reference evidence="1 2" key="3">
    <citation type="journal article" date="2022" name="Microbiol. Spectr.">
        <title>Folding features and dynamics of 3D genome architecture in plant fungal pathogens.</title>
        <authorList>
            <person name="Xia C."/>
        </authorList>
    </citation>
    <scope>NUCLEOTIDE SEQUENCE [LARGE SCALE GENOMIC DNA]</scope>
    <source>
        <strain evidence="1 2">93-210</strain>
    </source>
</reference>
<evidence type="ECO:0000313" key="2">
    <source>
        <dbReference type="Proteomes" id="UP001060170"/>
    </source>
</evidence>
<gene>
    <name evidence="1" type="ORF">MJO28_014538</name>
</gene>
<reference evidence="2" key="1">
    <citation type="journal article" date="2018" name="BMC Genomics">
        <title>Genomic insights into host adaptation between the wheat stripe rust pathogen (Puccinia striiformis f. sp. tritici) and the barley stripe rust pathogen (Puccinia striiformis f. sp. hordei).</title>
        <authorList>
            <person name="Xia C."/>
            <person name="Wang M."/>
            <person name="Yin C."/>
            <person name="Cornejo O.E."/>
            <person name="Hulbert S.H."/>
            <person name="Chen X."/>
        </authorList>
    </citation>
    <scope>NUCLEOTIDE SEQUENCE [LARGE SCALE GENOMIC DNA]</scope>
    <source>
        <strain evidence="2">93-210</strain>
    </source>
</reference>
<name>A0ACC0DTS4_9BASI</name>